<keyword evidence="1" id="KW-0812">Transmembrane</keyword>
<dbReference type="AlphaFoldDB" id="A0A4P5PFW2"/>
<dbReference type="NCBIfam" id="TIGR01167">
    <property type="entry name" value="LPXTG_anchor"/>
    <property type="match status" value="1"/>
</dbReference>
<comment type="caution">
    <text evidence="2">The sequence shown here is derived from an EMBL/GenBank/DDBJ whole genome shotgun (WGS) entry which is preliminary data.</text>
</comment>
<keyword evidence="1" id="KW-0472">Membrane</keyword>
<name>A0A4P5PFW2_9ENTE</name>
<dbReference type="RefSeq" id="WP_146623709.1">
    <property type="nucleotide sequence ID" value="NZ_BJCC01000031.1"/>
</dbReference>
<sequence length="79" mass="8977">MENSIDVEGILGISDDHLEVSEQFQHVADEGQPRVQYTVQPQKVYPQTGAMEQRTIALLGWLLLLLVLLFALKRKSLEE</sequence>
<evidence type="ECO:0000256" key="1">
    <source>
        <dbReference type="SAM" id="Phobius"/>
    </source>
</evidence>
<keyword evidence="1" id="KW-1133">Transmembrane helix</keyword>
<dbReference type="Proteomes" id="UP000290567">
    <property type="component" value="Unassembled WGS sequence"/>
</dbReference>
<evidence type="ECO:0000313" key="2">
    <source>
        <dbReference type="EMBL" id="GCF95311.1"/>
    </source>
</evidence>
<protein>
    <submittedName>
        <fullName evidence="2">Uncharacterized protein</fullName>
    </submittedName>
</protein>
<keyword evidence="3" id="KW-1185">Reference proteome</keyword>
<feature type="transmembrane region" description="Helical" evidence="1">
    <location>
        <begin position="55"/>
        <end position="72"/>
    </location>
</feature>
<dbReference type="EMBL" id="BJCC01000031">
    <property type="protein sequence ID" value="GCF95311.1"/>
    <property type="molecule type" value="Genomic_DNA"/>
</dbReference>
<evidence type="ECO:0000313" key="3">
    <source>
        <dbReference type="Proteomes" id="UP000290567"/>
    </source>
</evidence>
<accession>A0A4P5PFW2</accession>
<gene>
    <name evidence="2" type="ORF">NRIC_32020</name>
</gene>
<proteinExistence type="predicted"/>
<organism evidence="2 3">
    <name type="scientific">Enterococcus florum</name>
    <dbReference type="NCBI Taxonomy" id="2480627"/>
    <lineage>
        <taxon>Bacteria</taxon>
        <taxon>Bacillati</taxon>
        <taxon>Bacillota</taxon>
        <taxon>Bacilli</taxon>
        <taxon>Lactobacillales</taxon>
        <taxon>Enterococcaceae</taxon>
        <taxon>Enterococcus</taxon>
    </lineage>
</organism>
<reference evidence="3" key="1">
    <citation type="submission" date="2019-02" db="EMBL/GenBank/DDBJ databases">
        <title>Draft genome sequence of Enterococcus sp. Gos25-1.</title>
        <authorList>
            <person name="Tanaka N."/>
            <person name="Shiwa Y."/>
            <person name="Fujita N."/>
        </authorList>
    </citation>
    <scope>NUCLEOTIDE SEQUENCE [LARGE SCALE GENOMIC DNA]</scope>
    <source>
        <strain evidence="3">Gos25-1</strain>
    </source>
</reference>